<protein>
    <submittedName>
        <fullName evidence="4">Gas vesicle protein GvpFL</fullName>
    </submittedName>
</protein>
<comment type="caution">
    <text evidence="4">The sequence shown here is derived from an EMBL/GenBank/DDBJ whole genome shotgun (WGS) entry which is preliminary data.</text>
</comment>
<organism evidence="4">
    <name type="scientific">Rhodothermus marinus</name>
    <name type="common">Rhodothermus obamensis</name>
    <dbReference type="NCBI Taxonomy" id="29549"/>
    <lineage>
        <taxon>Bacteria</taxon>
        <taxon>Pseudomonadati</taxon>
        <taxon>Rhodothermota</taxon>
        <taxon>Rhodothermia</taxon>
        <taxon>Rhodothermales</taxon>
        <taxon>Rhodothermaceae</taxon>
        <taxon>Rhodothermus</taxon>
    </lineage>
</organism>
<dbReference type="Pfam" id="PF06386">
    <property type="entry name" value="GvpL_GvpF"/>
    <property type="match status" value="1"/>
</dbReference>
<accession>A0A7V2F752</accession>
<proteinExistence type="inferred from homology"/>
<name>A0A7V2F752_RHOMR</name>
<reference evidence="4" key="1">
    <citation type="journal article" date="2020" name="mSystems">
        <title>Genome- and Community-Level Interaction Insights into Carbon Utilization and Element Cycling Functions of Hydrothermarchaeota in Hydrothermal Sediment.</title>
        <authorList>
            <person name="Zhou Z."/>
            <person name="Liu Y."/>
            <person name="Xu W."/>
            <person name="Pan J."/>
            <person name="Luo Z.H."/>
            <person name="Li M."/>
        </authorList>
    </citation>
    <scope>NUCLEOTIDE SEQUENCE [LARGE SCALE GENOMIC DNA]</scope>
    <source>
        <strain evidence="4">SpSt-143</strain>
    </source>
</reference>
<evidence type="ECO:0000256" key="3">
    <source>
        <dbReference type="ARBA" id="ARBA00035643"/>
    </source>
</evidence>
<comment type="subcellular location">
    <subcellularLocation>
        <location evidence="2">Gas vesicle</location>
    </subcellularLocation>
</comment>
<dbReference type="InterPro" id="IPR009430">
    <property type="entry name" value="GvpL/GvpF"/>
</dbReference>
<gene>
    <name evidence="4" type="ORF">ENO59_11220</name>
</gene>
<comment type="similarity">
    <text evidence="3">Belongs to the gas vesicle GvpF/GvpL family.</text>
</comment>
<evidence type="ECO:0000256" key="1">
    <source>
        <dbReference type="ARBA" id="ARBA00022987"/>
    </source>
</evidence>
<sequence length="297" mass="33702">MNAPPASSSWRFSDDELYALTEGARQEAMALARQILKQWWLEAILHQVTTHLKPAPTTVCYLYGITYAGRTVDGPADLAILPYRKLQAILRHVPAAQYGPEVLRKQLADPEAFRMHLQAHHRLLASLQIEGPLLPLRFGTICPDLSHVQAFLEAHYEDFCATLALLEGRQEWTFRLLVDRPRLLETIRLANPNATNAQALETEADRLVQLAAHHCHEKLQAAAERATALVVQLRQRQVVRTAYLVAQDQVATFRHTFENLERAYRLLGFYLRLEGPSPPFNFARLRLEDPEPAVVVP</sequence>
<dbReference type="PANTHER" id="PTHR36852">
    <property type="entry name" value="PROTEIN GVPL 2"/>
    <property type="match status" value="1"/>
</dbReference>
<evidence type="ECO:0000256" key="2">
    <source>
        <dbReference type="ARBA" id="ARBA00035108"/>
    </source>
</evidence>
<dbReference type="PANTHER" id="PTHR36852:SF1">
    <property type="entry name" value="PROTEIN GVPL 2"/>
    <property type="match status" value="1"/>
</dbReference>
<dbReference type="EMBL" id="DSGB01000006">
    <property type="protein sequence ID" value="HER97056.1"/>
    <property type="molecule type" value="Genomic_DNA"/>
</dbReference>
<dbReference type="GO" id="GO:0031411">
    <property type="term" value="C:gas vesicle"/>
    <property type="evidence" value="ECO:0007669"/>
    <property type="project" value="UniProtKB-SubCell"/>
</dbReference>
<evidence type="ECO:0000313" key="4">
    <source>
        <dbReference type="EMBL" id="HER97056.1"/>
    </source>
</evidence>
<keyword evidence="1" id="KW-0304">Gas vesicle</keyword>
<dbReference type="AlphaFoldDB" id="A0A7V2F752"/>
<dbReference type="GO" id="GO:0031412">
    <property type="term" value="P:gas vesicle organization"/>
    <property type="evidence" value="ECO:0007669"/>
    <property type="project" value="InterPro"/>
</dbReference>